<sequence>MLTIPAATLARMKSVILTTMRDACLLGIVAETTSGTYVTEAVTWATAETACGFTPATQALTAEAGAAQANFSEGILRLPLTASITGLDRIRLTKRYGRAVSPVQEFRIDGAPQAGIGCHILKLVAVTPGGRG</sequence>
<accession>A0A6M3L9G0</accession>
<dbReference type="AlphaFoldDB" id="A0A6M3L9G0"/>
<proteinExistence type="predicted"/>
<protein>
    <recommendedName>
        <fullName evidence="2">Head-tail joining protein</fullName>
    </recommendedName>
</protein>
<gene>
    <name evidence="1" type="ORF">MM415B02512_0011</name>
</gene>
<evidence type="ECO:0000313" key="1">
    <source>
        <dbReference type="EMBL" id="QJA89738.1"/>
    </source>
</evidence>
<evidence type="ECO:0008006" key="2">
    <source>
        <dbReference type="Google" id="ProtNLM"/>
    </source>
</evidence>
<reference evidence="1" key="1">
    <citation type="submission" date="2020-03" db="EMBL/GenBank/DDBJ databases">
        <title>The deep terrestrial virosphere.</title>
        <authorList>
            <person name="Holmfeldt K."/>
            <person name="Nilsson E."/>
            <person name="Simone D."/>
            <person name="Lopez-Fernandez M."/>
            <person name="Wu X."/>
            <person name="de Brujin I."/>
            <person name="Lundin D."/>
            <person name="Andersson A."/>
            <person name="Bertilsson S."/>
            <person name="Dopson M."/>
        </authorList>
    </citation>
    <scope>NUCLEOTIDE SEQUENCE</scope>
    <source>
        <strain evidence="1">MM415B02512</strain>
    </source>
</reference>
<dbReference type="EMBL" id="MT142865">
    <property type="protein sequence ID" value="QJA89738.1"/>
    <property type="molecule type" value="Genomic_DNA"/>
</dbReference>
<name>A0A6M3L9G0_9ZZZZ</name>
<organism evidence="1">
    <name type="scientific">viral metagenome</name>
    <dbReference type="NCBI Taxonomy" id="1070528"/>
    <lineage>
        <taxon>unclassified sequences</taxon>
        <taxon>metagenomes</taxon>
        <taxon>organismal metagenomes</taxon>
    </lineage>
</organism>